<evidence type="ECO:0008006" key="3">
    <source>
        <dbReference type="Google" id="ProtNLM"/>
    </source>
</evidence>
<dbReference type="OrthoDB" id="2867965at2"/>
<dbReference type="AlphaFoldDB" id="A0A317L2L9"/>
<dbReference type="Proteomes" id="UP000245624">
    <property type="component" value="Unassembled WGS sequence"/>
</dbReference>
<comment type="caution">
    <text evidence="1">The sequence shown here is derived from an EMBL/GenBank/DDBJ whole genome shotgun (WGS) entry which is preliminary data.</text>
</comment>
<name>A0A317L2L9_9BACI</name>
<proteinExistence type="predicted"/>
<keyword evidence="2" id="KW-1185">Reference proteome</keyword>
<protein>
    <recommendedName>
        <fullName evidence="3">STAS domain-containing protein</fullName>
    </recommendedName>
</protein>
<dbReference type="EMBL" id="QGTD01000004">
    <property type="protein sequence ID" value="PWU70102.1"/>
    <property type="molecule type" value="Genomic_DNA"/>
</dbReference>
<evidence type="ECO:0000313" key="1">
    <source>
        <dbReference type="EMBL" id="PWU70102.1"/>
    </source>
</evidence>
<gene>
    <name evidence="1" type="ORF">DLJ74_04065</name>
</gene>
<organism evidence="1 2">
    <name type="scientific">Gracilibacillus dipsosauri</name>
    <dbReference type="NCBI Taxonomy" id="178340"/>
    <lineage>
        <taxon>Bacteria</taxon>
        <taxon>Bacillati</taxon>
        <taxon>Bacillota</taxon>
        <taxon>Bacilli</taxon>
        <taxon>Bacillales</taxon>
        <taxon>Bacillaceae</taxon>
        <taxon>Gracilibacillus</taxon>
    </lineage>
</organism>
<dbReference type="RefSeq" id="WP_054860849.1">
    <property type="nucleotide sequence ID" value="NZ_QGTD01000004.1"/>
</dbReference>
<evidence type="ECO:0000313" key="2">
    <source>
        <dbReference type="Proteomes" id="UP000245624"/>
    </source>
</evidence>
<accession>A0A317L2L9</accession>
<reference evidence="1 2" key="1">
    <citation type="submission" date="2018-05" db="EMBL/GenBank/DDBJ databases">
        <title>Genomic analysis of Gracilibacillus dipsosauri DD1 reveals novel features of a salt-tolerant amylase.</title>
        <authorList>
            <person name="Deutch C.E."/>
            <person name="Yang S."/>
        </authorList>
    </citation>
    <scope>NUCLEOTIDE SEQUENCE [LARGE SCALE GENOMIC DNA]</scope>
    <source>
        <strain evidence="1 2">DD1</strain>
    </source>
</reference>
<sequence>MSTLTGSYIIEVKKESKTINMKVEGTFTEEQTKNFHRDYESKVGSVEASDYTLKVDCTNMNVITQEMVPLLEHSFQLYKNSGFHKVVFVTEKKPTLKLQLLRVAKSAGLRNAEIEEA</sequence>